<organism evidence="2 3">
    <name type="scientific">Xylanibacter muris</name>
    <dbReference type="NCBI Taxonomy" id="2736290"/>
    <lineage>
        <taxon>Bacteria</taxon>
        <taxon>Pseudomonadati</taxon>
        <taxon>Bacteroidota</taxon>
        <taxon>Bacteroidia</taxon>
        <taxon>Bacteroidales</taxon>
        <taxon>Prevotellaceae</taxon>
        <taxon>Xylanibacter</taxon>
    </lineage>
</organism>
<gene>
    <name evidence="2" type="ORF">HPS56_00735</name>
</gene>
<dbReference type="Proteomes" id="UP000714420">
    <property type="component" value="Unassembled WGS sequence"/>
</dbReference>
<feature type="domain" description="DUF4422" evidence="1">
    <location>
        <begin position="4"/>
        <end position="219"/>
    </location>
</feature>
<dbReference type="Pfam" id="PF14393">
    <property type="entry name" value="DUF4422"/>
    <property type="match status" value="1"/>
</dbReference>
<evidence type="ECO:0000259" key="1">
    <source>
        <dbReference type="Pfam" id="PF14393"/>
    </source>
</evidence>
<comment type="caution">
    <text evidence="2">The sequence shown here is derived from an EMBL/GenBank/DDBJ whole genome shotgun (WGS) entry which is preliminary data.</text>
</comment>
<dbReference type="InterPro" id="IPR025536">
    <property type="entry name" value="DUF4422"/>
</dbReference>
<proteinExistence type="predicted"/>
<dbReference type="RefSeq" id="WP_172272358.1">
    <property type="nucleotide sequence ID" value="NZ_CASGMU010000001.1"/>
</dbReference>
<reference evidence="2 3" key="1">
    <citation type="submission" date="2020-05" db="EMBL/GenBank/DDBJ databases">
        <title>Distinct polysaccharide utilization as determinants for interspecies competition between intestinal Prevotella spp.</title>
        <authorList>
            <person name="Galvez E.J.C."/>
            <person name="Iljazovic A."/>
            <person name="Strowig T."/>
        </authorList>
    </citation>
    <scope>NUCLEOTIDE SEQUENCE [LARGE SCALE GENOMIC DNA]</scope>
    <source>
        <strain evidence="2 3">PMUR</strain>
    </source>
</reference>
<protein>
    <submittedName>
        <fullName evidence="2">DUF4422 domain-containing protein</fullName>
    </submittedName>
</protein>
<evidence type="ECO:0000313" key="3">
    <source>
        <dbReference type="Proteomes" id="UP000714420"/>
    </source>
</evidence>
<name>A0ABX2AL08_9BACT</name>
<evidence type="ECO:0000313" key="2">
    <source>
        <dbReference type="EMBL" id="NPD90899.1"/>
    </source>
</evidence>
<dbReference type="EMBL" id="JABKKF010000001">
    <property type="protein sequence ID" value="NPD90899.1"/>
    <property type="molecule type" value="Genomic_DNA"/>
</dbReference>
<sequence length="257" mass="30275">MDIKILVATHKKAHMPLDSMYLPVRVGNSLAKDDFGYTGDDSGDNISDKNPFFCELTALYWGWKNVKSEYIGLAHYRRHFSCRKGKWKYSLILTKEEAEKYLEKVDVVLPRKRRYFIESLSSHYKHTHDLEHLELTREIMRKQCPEYVQMFDKVMQHTGAHMFNMMIMKRDVLDKYCTWLFGILFALEKEVDVTNMPAFDARLFGRVSELLLDVWLKQNNIKFLETGFVQIGDEKWGKKITGFLSAKFGGKKYDRSK</sequence>
<keyword evidence="3" id="KW-1185">Reference proteome</keyword>
<accession>A0ABX2AL08</accession>